<protein>
    <submittedName>
        <fullName evidence="1">Uncharacterized protein</fullName>
    </submittedName>
</protein>
<comment type="caution">
    <text evidence="1">The sequence shown here is derived from an EMBL/GenBank/DDBJ whole genome shotgun (WGS) entry which is preliminary data.</text>
</comment>
<evidence type="ECO:0000313" key="1">
    <source>
        <dbReference type="EMBL" id="KAI4806829.1"/>
    </source>
</evidence>
<dbReference type="Proteomes" id="UP001057452">
    <property type="component" value="Chromosome 20"/>
</dbReference>
<dbReference type="EMBL" id="CM043804">
    <property type="protein sequence ID" value="KAI4806829.1"/>
    <property type="molecule type" value="Genomic_DNA"/>
</dbReference>
<keyword evidence="2" id="KW-1185">Reference proteome</keyword>
<evidence type="ECO:0000313" key="2">
    <source>
        <dbReference type="Proteomes" id="UP001057452"/>
    </source>
</evidence>
<organism evidence="1 2">
    <name type="scientific">Chaenocephalus aceratus</name>
    <name type="common">Blackfin icefish</name>
    <name type="synonym">Chaenichthys aceratus</name>
    <dbReference type="NCBI Taxonomy" id="36190"/>
    <lineage>
        <taxon>Eukaryota</taxon>
        <taxon>Metazoa</taxon>
        <taxon>Chordata</taxon>
        <taxon>Craniata</taxon>
        <taxon>Vertebrata</taxon>
        <taxon>Euteleostomi</taxon>
        <taxon>Actinopterygii</taxon>
        <taxon>Neopterygii</taxon>
        <taxon>Teleostei</taxon>
        <taxon>Neoteleostei</taxon>
        <taxon>Acanthomorphata</taxon>
        <taxon>Eupercaria</taxon>
        <taxon>Perciformes</taxon>
        <taxon>Notothenioidei</taxon>
        <taxon>Channichthyidae</taxon>
        <taxon>Chaenocephalus</taxon>
    </lineage>
</organism>
<accession>A0ACB9W367</accession>
<sequence length="1052" mass="120248">MFSFEGVFKTRPNVSLGGASKKEEKSSLLHRTQEERRKREDERKRLKNAIIIQSYIRGYHDLKRQTQGGGTQRVLDGPNLCLLSRQLIFFYRQSVDAHRLIWLCQNLVKLSSQFVKLLVGPQRQTCMFQIKRILGFCCRLLQNCRDDSLNVTVPMRMLDIFSSEKTYLPVVPDANYVASLLEQILHYMVQTGYYKSLFILVNHRLPSSLEYSDAPSIPMATTLLEHILKPLHFNYSSCTTGARQFVFAAFTEEFISSPFTEQIFHFFIPALSDVRLSFPFEAFLSSLQTISSSSSAQSRAPWVFYFVLSAGENRLGSLSEEGLLLYLRALQSLLPLLPVSESSGRPEVSSDSEDDDTGIHPKTKQDDSRISVQLITEQCVHKLDTKHQTNALLNLVWRDSASEEVFTMMASICHTLMVQHRLMVPKVRLLYSLAFNARFLRHLWHLIITMTTKMITGSMVPLLQLISRGSPMSFEDSNRIIPLFYLFSSLFSHSLISVHDSEFFGHEMEGQTQSSMMPFSLLELVSLSRCLRDACLGIIKLAYPETKTGYREEYVAAFRSVGVKTNTAVQQRILAEQKRWVQLFKVITNLVKMVKARDIRRPFCPAGHWLSEEVNIRADKVTQLYVPSARHVWRTRRMGRIGPLQSTLDVGLEPPQLSVSEERHLAILTELPFVVPFEERVKIFQRLIYADKRDVQGDGPFPDGISVTIRRNYIYEDAYDKLSPENEPDLKKRVRVHLLNAHGLDEAGIDGGGIFREFLNELLKSGFNPNQGFFKTTNEGLLYSNPAAEMLMGESFTRHYYFLGRILGKALYENMLVELPFAGFFLSKLLGTSAEVDIHHLASLDPEMYRNLLFLKSYEEDVEELGLNFTIVNNDLGEAQVVELKTGGKDIPVTTANRIAYIHLVADYRLNKQIRSHCLAFRQGLANVVNLEWLRMFDQQEIQVLISGARVPICLDDLKNFTNYSGGYTATHPVIETFWEVVEGFTDEEKRKLLRFELYPAFCIHHGGNDLERLPTASTCMNLLKLPEFCDENLMRNKLLYAIESSAGFELS</sequence>
<name>A0ACB9W367_CHAAC</name>
<proteinExistence type="predicted"/>
<gene>
    <name evidence="1" type="ORF">KUCAC02_017627</name>
</gene>
<reference evidence="1" key="1">
    <citation type="submission" date="2022-05" db="EMBL/GenBank/DDBJ databases">
        <title>Chromosome-level genome of Chaenocephalus aceratus.</title>
        <authorList>
            <person name="Park H."/>
        </authorList>
    </citation>
    <scope>NUCLEOTIDE SEQUENCE</scope>
    <source>
        <strain evidence="1">KU_202001</strain>
    </source>
</reference>